<accession>A0A8D5U3X0</accession>
<dbReference type="Proteomes" id="UP000825123">
    <property type="component" value="Chromosome"/>
</dbReference>
<evidence type="ECO:0000313" key="1">
    <source>
        <dbReference type="EMBL" id="BCU68787.1"/>
    </source>
</evidence>
<dbReference type="KEGG" id="csty:KN1_00840"/>
<name>A0A8D5U3X0_9CREN</name>
<evidence type="ECO:0000313" key="2">
    <source>
        <dbReference type="Proteomes" id="UP000825123"/>
    </source>
</evidence>
<protein>
    <submittedName>
        <fullName evidence="1">Uncharacterized protein</fullName>
    </submittedName>
</protein>
<keyword evidence="2" id="KW-1185">Reference proteome</keyword>
<dbReference type="EMBL" id="AP024597">
    <property type="protein sequence ID" value="BCU68787.1"/>
    <property type="molecule type" value="Genomic_DNA"/>
</dbReference>
<dbReference type="AlphaFoldDB" id="A0A8D5U3X0"/>
<gene>
    <name evidence="1" type="ORF">KN1_00840</name>
</gene>
<sequence>MNNDDEKLHDLYMSYDYFLFMQEGSVHILDSEYLKYLTEVFELALHEVKGRLKEEEGFLSVEYELYPFDSERIVITASNRKVGEEEEGETHIPIVGSKTYSLSIENLRMEGRNTLRGDAYCFTWDGPLVSVSNGGVYRSKVTSIVQNKVIRVTLSLNNVINDANRIVNAISEVLNECIPVRGQPR</sequence>
<reference evidence="1 2" key="1">
    <citation type="submission" date="2021-04" db="EMBL/GenBank/DDBJ databases">
        <title>Complete genome sequence of Stygiolobus sp. KN-1.</title>
        <authorList>
            <person name="Nakamura K."/>
            <person name="Sakai H."/>
            <person name="Kurosawa N."/>
        </authorList>
    </citation>
    <scope>NUCLEOTIDE SEQUENCE [LARGE SCALE GENOMIC DNA]</scope>
    <source>
        <strain evidence="1 2">KN-1</strain>
    </source>
</reference>
<organism evidence="1 2">
    <name type="scientific">Stygiolobus caldivivus</name>
    <dbReference type="NCBI Taxonomy" id="2824673"/>
    <lineage>
        <taxon>Archaea</taxon>
        <taxon>Thermoproteota</taxon>
        <taxon>Thermoprotei</taxon>
        <taxon>Sulfolobales</taxon>
        <taxon>Sulfolobaceae</taxon>
        <taxon>Stygiolobus</taxon>
    </lineage>
</organism>
<proteinExistence type="predicted"/>